<reference evidence="1" key="1">
    <citation type="submission" date="2020-10" db="EMBL/GenBank/DDBJ databases">
        <authorList>
            <person name="Gilroy R."/>
        </authorList>
    </citation>
    <scope>NUCLEOTIDE SEQUENCE</scope>
    <source>
        <strain evidence="1">10037</strain>
    </source>
</reference>
<reference evidence="1" key="2">
    <citation type="journal article" date="2021" name="PeerJ">
        <title>Extensive microbial diversity within the chicken gut microbiome revealed by metagenomics and culture.</title>
        <authorList>
            <person name="Gilroy R."/>
            <person name="Ravi A."/>
            <person name="Getino M."/>
            <person name="Pursley I."/>
            <person name="Horton D.L."/>
            <person name="Alikhan N.F."/>
            <person name="Baker D."/>
            <person name="Gharbi K."/>
            <person name="Hall N."/>
            <person name="Watson M."/>
            <person name="Adriaenssens E.M."/>
            <person name="Foster-Nyarko E."/>
            <person name="Jarju S."/>
            <person name="Secka A."/>
            <person name="Antonio M."/>
            <person name="Oren A."/>
            <person name="Chaudhuri R.R."/>
            <person name="La Ragione R."/>
            <person name="Hildebrand F."/>
            <person name="Pallen M.J."/>
        </authorList>
    </citation>
    <scope>NUCLEOTIDE SEQUENCE</scope>
    <source>
        <strain evidence="1">10037</strain>
    </source>
</reference>
<proteinExistence type="predicted"/>
<name>A0A9D9N9R8_9BACT</name>
<evidence type="ECO:0000313" key="2">
    <source>
        <dbReference type="Proteomes" id="UP000823597"/>
    </source>
</evidence>
<dbReference type="EMBL" id="JADIME010000066">
    <property type="protein sequence ID" value="MBO8465587.1"/>
    <property type="molecule type" value="Genomic_DNA"/>
</dbReference>
<dbReference type="AlphaFoldDB" id="A0A9D9N9R8"/>
<gene>
    <name evidence="1" type="ORF">IAB93_06290</name>
</gene>
<organism evidence="1 2">
    <name type="scientific">Candidatus Merdivivens pullistercoris</name>
    <dbReference type="NCBI Taxonomy" id="2840873"/>
    <lineage>
        <taxon>Bacteria</taxon>
        <taxon>Pseudomonadati</taxon>
        <taxon>Bacteroidota</taxon>
        <taxon>Bacteroidia</taxon>
        <taxon>Bacteroidales</taxon>
        <taxon>Muribaculaceae</taxon>
        <taxon>Muribaculaceae incertae sedis</taxon>
        <taxon>Candidatus Merdivivens</taxon>
    </lineage>
</organism>
<sequence length="69" mass="8265">MDIQFERLEMLLSEGRIFLDPSFSLDFLCLHAGADKKDFDIYLMDNFGIDLRRMVMLYVDEYFRQVLGF</sequence>
<protein>
    <submittedName>
        <fullName evidence="1">Uncharacterized protein</fullName>
    </submittedName>
</protein>
<comment type="caution">
    <text evidence="1">The sequence shown here is derived from an EMBL/GenBank/DDBJ whole genome shotgun (WGS) entry which is preliminary data.</text>
</comment>
<evidence type="ECO:0000313" key="1">
    <source>
        <dbReference type="EMBL" id="MBO8465587.1"/>
    </source>
</evidence>
<accession>A0A9D9N9R8</accession>
<dbReference type="Proteomes" id="UP000823597">
    <property type="component" value="Unassembled WGS sequence"/>
</dbReference>